<keyword evidence="2" id="KW-1185">Reference proteome</keyword>
<sequence length="260" mass="28297">MIEETPIDLGLGLTGVLTRPAQPTRRPLWVLLNAGFIPRSGPFRMHVDLARQLAAQGFAVLRVDQPGVGDAPPKRGDDIAVIRHGFDRLAELAGADRFIIGGLCSAADQGWKVALADERVCGLLLLDPYAHRGAWFRIGQLQLLLGRGASALKTLLGRFTRRRRAPAIGDGNMRDWPSLAAARVELGRLVAREVGVFALYTGGAAAYFTHRAQFAATFGAAAAAPCVHFDHWPDCDHMFMRVQDRARLLQAIGDWGRAFA</sequence>
<evidence type="ECO:0008006" key="3">
    <source>
        <dbReference type="Google" id="ProtNLM"/>
    </source>
</evidence>
<dbReference type="SUPFAM" id="SSF53474">
    <property type="entry name" value="alpha/beta-Hydrolases"/>
    <property type="match status" value="1"/>
</dbReference>
<dbReference type="Gene3D" id="3.40.50.1820">
    <property type="entry name" value="alpha/beta hydrolase"/>
    <property type="match status" value="1"/>
</dbReference>
<dbReference type="RefSeq" id="WP_131996130.1">
    <property type="nucleotide sequence ID" value="NZ_JACGXM010000004.1"/>
</dbReference>
<dbReference type="Proteomes" id="UP000294862">
    <property type="component" value="Unassembled WGS sequence"/>
</dbReference>
<name>A0A4R2IA09_9GAMM</name>
<evidence type="ECO:0000313" key="2">
    <source>
        <dbReference type="Proteomes" id="UP000294862"/>
    </source>
</evidence>
<accession>A0A4R2IA09</accession>
<organism evidence="1 2">
    <name type="scientific">Dokdonella fugitiva</name>
    <dbReference type="NCBI Taxonomy" id="328517"/>
    <lineage>
        <taxon>Bacteria</taxon>
        <taxon>Pseudomonadati</taxon>
        <taxon>Pseudomonadota</taxon>
        <taxon>Gammaproteobacteria</taxon>
        <taxon>Lysobacterales</taxon>
        <taxon>Rhodanobacteraceae</taxon>
        <taxon>Dokdonella</taxon>
    </lineage>
</organism>
<protein>
    <recommendedName>
        <fullName evidence="3">Alpha/beta hydrolase family protein</fullName>
    </recommendedName>
</protein>
<dbReference type="EMBL" id="SLWQ01000003">
    <property type="protein sequence ID" value="TCO41283.1"/>
    <property type="molecule type" value="Genomic_DNA"/>
</dbReference>
<dbReference type="InterPro" id="IPR029058">
    <property type="entry name" value="AB_hydrolase_fold"/>
</dbReference>
<dbReference type="OrthoDB" id="249225at2"/>
<dbReference type="AlphaFoldDB" id="A0A4R2IA09"/>
<evidence type="ECO:0000313" key="1">
    <source>
        <dbReference type="EMBL" id="TCO41283.1"/>
    </source>
</evidence>
<gene>
    <name evidence="1" type="ORF">EV148_103203</name>
</gene>
<comment type="caution">
    <text evidence="1">The sequence shown here is derived from an EMBL/GenBank/DDBJ whole genome shotgun (WGS) entry which is preliminary data.</text>
</comment>
<proteinExistence type="predicted"/>
<reference evidence="1 2" key="1">
    <citation type="journal article" date="2015" name="Stand. Genomic Sci.">
        <title>Genomic Encyclopedia of Bacterial and Archaeal Type Strains, Phase III: the genomes of soil and plant-associated and newly described type strains.</title>
        <authorList>
            <person name="Whitman W.B."/>
            <person name="Woyke T."/>
            <person name="Klenk H.P."/>
            <person name="Zhou Y."/>
            <person name="Lilburn T.G."/>
            <person name="Beck B.J."/>
            <person name="De Vos P."/>
            <person name="Vandamme P."/>
            <person name="Eisen J.A."/>
            <person name="Garrity G."/>
            <person name="Hugenholtz P."/>
            <person name="Kyrpides N.C."/>
        </authorList>
    </citation>
    <scope>NUCLEOTIDE SEQUENCE [LARGE SCALE GENOMIC DNA]</scope>
    <source>
        <strain evidence="1 2">A3</strain>
    </source>
</reference>